<evidence type="ECO:0000313" key="8">
    <source>
        <dbReference type="Proteomes" id="UP000000787"/>
    </source>
</evidence>
<dbReference type="InterPro" id="IPR039425">
    <property type="entry name" value="RNA_pol_sigma-70-like"/>
</dbReference>
<proteinExistence type="inferred from homology"/>
<dbReference type="GO" id="GO:0016987">
    <property type="term" value="F:sigma factor activity"/>
    <property type="evidence" value="ECO:0007669"/>
    <property type="project" value="UniProtKB-KW"/>
</dbReference>
<evidence type="ECO:0000256" key="3">
    <source>
        <dbReference type="ARBA" id="ARBA00023082"/>
    </source>
</evidence>
<evidence type="ECO:0000256" key="2">
    <source>
        <dbReference type="ARBA" id="ARBA00023015"/>
    </source>
</evidence>
<dbReference type="Gene3D" id="1.10.1740.10">
    <property type="match status" value="1"/>
</dbReference>
<keyword evidence="8" id="KW-1185">Reference proteome</keyword>
<evidence type="ECO:0000259" key="6">
    <source>
        <dbReference type="Pfam" id="PF08281"/>
    </source>
</evidence>
<reference evidence="7 8" key="1">
    <citation type="journal article" date="2011" name="Stand. Genomic Sci.">
        <title>Complete genome sequence of the filamentous gliding predatory bacterium Herpetosiphon aurantiacus type strain (114-95(T)).</title>
        <authorList>
            <person name="Kiss H."/>
            <person name="Nett M."/>
            <person name="Domin N."/>
            <person name="Martin K."/>
            <person name="Maresca J.A."/>
            <person name="Copeland A."/>
            <person name="Lapidus A."/>
            <person name="Lucas S."/>
            <person name="Berry K.W."/>
            <person name="Glavina Del Rio T."/>
            <person name="Dalin E."/>
            <person name="Tice H."/>
            <person name="Pitluck S."/>
            <person name="Richardson P."/>
            <person name="Bruce D."/>
            <person name="Goodwin L."/>
            <person name="Han C."/>
            <person name="Detter J.C."/>
            <person name="Schmutz J."/>
            <person name="Brettin T."/>
            <person name="Land M."/>
            <person name="Hauser L."/>
            <person name="Kyrpides N.C."/>
            <person name="Ivanova N."/>
            <person name="Goker M."/>
            <person name="Woyke T."/>
            <person name="Klenk H.P."/>
            <person name="Bryant D.A."/>
        </authorList>
    </citation>
    <scope>NUCLEOTIDE SEQUENCE [LARGE SCALE GENOMIC DNA]</scope>
    <source>
        <strain evidence="8">ATCC 23779 / DSM 785 / 114-95</strain>
    </source>
</reference>
<dbReference type="BioCyc" id="HAUR316274:GHYA-3902-MONOMER"/>
<dbReference type="InterPro" id="IPR014284">
    <property type="entry name" value="RNA_pol_sigma-70_dom"/>
</dbReference>
<dbReference type="Proteomes" id="UP000000787">
    <property type="component" value="Chromosome"/>
</dbReference>
<feature type="domain" description="RNA polymerase sigma-70 region 2" evidence="5">
    <location>
        <begin position="31"/>
        <end position="103"/>
    </location>
</feature>
<dbReference type="Gene3D" id="1.10.10.10">
    <property type="entry name" value="Winged helix-like DNA-binding domain superfamily/Winged helix DNA-binding domain"/>
    <property type="match status" value="1"/>
</dbReference>
<dbReference type="PANTHER" id="PTHR43133">
    <property type="entry name" value="RNA POLYMERASE ECF-TYPE SIGMA FACTO"/>
    <property type="match status" value="1"/>
</dbReference>
<evidence type="ECO:0000259" key="5">
    <source>
        <dbReference type="Pfam" id="PF04542"/>
    </source>
</evidence>
<evidence type="ECO:0000256" key="4">
    <source>
        <dbReference type="ARBA" id="ARBA00023163"/>
    </source>
</evidence>
<comment type="similarity">
    <text evidence="1">Belongs to the sigma-70 factor family. ECF subfamily.</text>
</comment>
<dbReference type="GO" id="GO:0003677">
    <property type="term" value="F:DNA binding"/>
    <property type="evidence" value="ECO:0007669"/>
    <property type="project" value="UniProtKB-KW"/>
</dbReference>
<dbReference type="PANTHER" id="PTHR43133:SF57">
    <property type="entry name" value="RNA POLYMERASE SIGMA-70 FACTOR"/>
    <property type="match status" value="1"/>
</dbReference>
<dbReference type="NCBIfam" id="TIGR02937">
    <property type="entry name" value="sigma70-ECF"/>
    <property type="match status" value="1"/>
</dbReference>
<dbReference type="InterPro" id="IPR013324">
    <property type="entry name" value="RNA_pol_sigma_r3/r4-like"/>
</dbReference>
<dbReference type="InterPro" id="IPR036388">
    <property type="entry name" value="WH-like_DNA-bd_sf"/>
</dbReference>
<dbReference type="GO" id="GO:0006352">
    <property type="term" value="P:DNA-templated transcription initiation"/>
    <property type="evidence" value="ECO:0007669"/>
    <property type="project" value="InterPro"/>
</dbReference>
<keyword evidence="2" id="KW-0805">Transcription regulation</keyword>
<evidence type="ECO:0000313" key="7">
    <source>
        <dbReference type="EMBL" id="ABX06494.1"/>
    </source>
</evidence>
<feature type="domain" description="RNA polymerase sigma factor 70 region 4 type 2" evidence="6">
    <location>
        <begin position="132"/>
        <end position="180"/>
    </location>
</feature>
<dbReference type="EMBL" id="CP000875">
    <property type="protein sequence ID" value="ABX06494.1"/>
    <property type="molecule type" value="Genomic_DNA"/>
</dbReference>
<dbReference type="Pfam" id="PF04542">
    <property type="entry name" value="Sigma70_r2"/>
    <property type="match status" value="1"/>
</dbReference>
<dbReference type="KEGG" id="hau:Haur_3860"/>
<dbReference type="InParanoid" id="A9B8E1"/>
<evidence type="ECO:0000256" key="1">
    <source>
        <dbReference type="ARBA" id="ARBA00010641"/>
    </source>
</evidence>
<dbReference type="InterPro" id="IPR013325">
    <property type="entry name" value="RNA_pol_sigma_r2"/>
</dbReference>
<gene>
    <name evidence="7" type="ordered locus">Haur_3860</name>
</gene>
<dbReference type="HOGENOM" id="CLU_1314698_0_0_0"/>
<sequence length="205" mass="23370">MGTCMNTLANAALIPLLIAAKQADRGAFVQIYEHYRNALLRFFYAHCSSADLAEELSSELWLRVVEHLPHFNLPLEHADLAFTGWLFQIARHLLTDGYRQRQRQAYEPLNEATALANSDPTAISELHAIQASLVHALAALTPDQREVVYLRFFAHYTSAQVAAYTGRTEYAVKSLQYRALHTLARSTELRQWYLGEKEPLFKFSM</sequence>
<dbReference type="SUPFAM" id="SSF88946">
    <property type="entry name" value="Sigma2 domain of RNA polymerase sigma factors"/>
    <property type="match status" value="1"/>
</dbReference>
<keyword evidence="4" id="KW-0804">Transcription</keyword>
<accession>A9B8E1</accession>
<dbReference type="Pfam" id="PF08281">
    <property type="entry name" value="Sigma70_r4_2"/>
    <property type="match status" value="1"/>
</dbReference>
<dbReference type="eggNOG" id="COG1595">
    <property type="taxonomic scope" value="Bacteria"/>
</dbReference>
<dbReference type="InterPro" id="IPR013249">
    <property type="entry name" value="RNA_pol_sigma70_r4_t2"/>
</dbReference>
<organism evidence="7 8">
    <name type="scientific">Herpetosiphon aurantiacus (strain ATCC 23779 / DSM 785 / 114-95)</name>
    <dbReference type="NCBI Taxonomy" id="316274"/>
    <lineage>
        <taxon>Bacteria</taxon>
        <taxon>Bacillati</taxon>
        <taxon>Chloroflexota</taxon>
        <taxon>Chloroflexia</taxon>
        <taxon>Herpetosiphonales</taxon>
        <taxon>Herpetosiphonaceae</taxon>
        <taxon>Herpetosiphon</taxon>
    </lineage>
</organism>
<dbReference type="CDD" id="cd06171">
    <property type="entry name" value="Sigma70_r4"/>
    <property type="match status" value="1"/>
</dbReference>
<dbReference type="SUPFAM" id="SSF88659">
    <property type="entry name" value="Sigma3 and sigma4 domains of RNA polymerase sigma factors"/>
    <property type="match status" value="1"/>
</dbReference>
<dbReference type="STRING" id="316274.Haur_3860"/>
<dbReference type="AlphaFoldDB" id="A9B8E1"/>
<keyword evidence="3" id="KW-0731">Sigma factor</keyword>
<name>A9B8E1_HERA2</name>
<dbReference type="InterPro" id="IPR007627">
    <property type="entry name" value="RNA_pol_sigma70_r2"/>
</dbReference>
<protein>
    <submittedName>
        <fullName evidence="7">RNA polymerase, sigma-24 subunit, ECF subfamily</fullName>
    </submittedName>
</protein>